<comment type="caution">
    <text evidence="9">The sequence shown here is derived from an EMBL/GenBank/DDBJ whole genome shotgun (WGS) entry which is preliminary data.</text>
</comment>
<dbReference type="GO" id="GO:0008360">
    <property type="term" value="P:regulation of cell shape"/>
    <property type="evidence" value="ECO:0007669"/>
    <property type="project" value="UniProtKB-KW"/>
</dbReference>
<dbReference type="Proteomes" id="UP000460298">
    <property type="component" value="Unassembled WGS sequence"/>
</dbReference>
<organism evidence="9 10">
    <name type="scientific">Leptonema illini</name>
    <dbReference type="NCBI Taxonomy" id="183"/>
    <lineage>
        <taxon>Bacteria</taxon>
        <taxon>Pseudomonadati</taxon>
        <taxon>Spirochaetota</taxon>
        <taxon>Spirochaetia</taxon>
        <taxon>Leptospirales</taxon>
        <taxon>Leptospiraceae</taxon>
        <taxon>Leptonema</taxon>
    </lineage>
</organism>
<reference evidence="9 10" key="1">
    <citation type="submission" date="2019-10" db="EMBL/GenBank/DDBJ databases">
        <title>Extracellular Electron Transfer in a Candidatus Methanoperedens spp. Enrichment Culture.</title>
        <authorList>
            <person name="Berger S."/>
            <person name="Rangel Shaw D."/>
            <person name="Berben T."/>
            <person name="In 'T Zandt M."/>
            <person name="Frank J."/>
            <person name="Reimann J."/>
            <person name="Jetten M.S.M."/>
            <person name="Welte C.U."/>
        </authorList>
    </citation>
    <scope>NUCLEOTIDE SEQUENCE [LARGE SCALE GENOMIC DNA]</scope>
    <source>
        <strain evidence="9">SB12</strain>
    </source>
</reference>
<feature type="transmembrane region" description="Helical" evidence="8">
    <location>
        <begin position="6"/>
        <end position="28"/>
    </location>
</feature>
<dbReference type="InterPro" id="IPR007227">
    <property type="entry name" value="Cell_shape_determining_MreD"/>
</dbReference>
<keyword evidence="7 8" id="KW-0472">Membrane</keyword>
<gene>
    <name evidence="9" type="primary">mreD</name>
    <name evidence="9" type="ORF">F9K24_07625</name>
</gene>
<evidence type="ECO:0000256" key="8">
    <source>
        <dbReference type="SAM" id="Phobius"/>
    </source>
</evidence>
<keyword evidence="5" id="KW-0133">Cell shape</keyword>
<dbReference type="Pfam" id="PF04093">
    <property type="entry name" value="MreD"/>
    <property type="match status" value="1"/>
</dbReference>
<dbReference type="AlphaFoldDB" id="A0A833LYU8"/>
<protein>
    <submittedName>
        <fullName evidence="9">Rod shape-determining protein MreD</fullName>
    </submittedName>
</protein>
<comment type="similarity">
    <text evidence="2">Belongs to the MreD family.</text>
</comment>
<accession>A0A833LYU8</accession>
<evidence type="ECO:0000256" key="7">
    <source>
        <dbReference type="ARBA" id="ARBA00023136"/>
    </source>
</evidence>
<evidence type="ECO:0000256" key="2">
    <source>
        <dbReference type="ARBA" id="ARBA00007776"/>
    </source>
</evidence>
<keyword evidence="4 8" id="KW-0812">Transmembrane</keyword>
<feature type="transmembrane region" description="Helical" evidence="8">
    <location>
        <begin position="40"/>
        <end position="62"/>
    </location>
</feature>
<evidence type="ECO:0000256" key="5">
    <source>
        <dbReference type="ARBA" id="ARBA00022960"/>
    </source>
</evidence>
<evidence type="ECO:0000313" key="10">
    <source>
        <dbReference type="Proteomes" id="UP000460298"/>
    </source>
</evidence>
<evidence type="ECO:0000256" key="1">
    <source>
        <dbReference type="ARBA" id="ARBA00004651"/>
    </source>
</evidence>
<keyword evidence="3" id="KW-1003">Cell membrane</keyword>
<feature type="transmembrane region" description="Helical" evidence="8">
    <location>
        <begin position="113"/>
        <end position="134"/>
    </location>
</feature>
<evidence type="ECO:0000313" key="9">
    <source>
        <dbReference type="EMBL" id="KAB2933207.1"/>
    </source>
</evidence>
<dbReference type="EMBL" id="WBUI01000006">
    <property type="protein sequence ID" value="KAB2933207.1"/>
    <property type="molecule type" value="Genomic_DNA"/>
</dbReference>
<keyword evidence="6 8" id="KW-1133">Transmembrane helix</keyword>
<dbReference type="NCBIfam" id="TIGR03426">
    <property type="entry name" value="shape_MreD"/>
    <property type="match status" value="1"/>
</dbReference>
<evidence type="ECO:0000256" key="4">
    <source>
        <dbReference type="ARBA" id="ARBA00022692"/>
    </source>
</evidence>
<sequence length="175" mass="19714">MLLEYAVILLGMIVSYFLKDVNFLSLQFDILNTGVIYPDFLLIFVIFFALNRGEFSGLWIGFFAGLLEDSTILRFSDGTDPFTSILGLHSFAYTILGFTLGKMNRMIDRENTSTILIVVFSATLATRLLVWLLMGMVNQFYSSYSFLSTALYTAAIGPIWFALLGWTYRLGGGNR</sequence>
<evidence type="ECO:0000256" key="3">
    <source>
        <dbReference type="ARBA" id="ARBA00022475"/>
    </source>
</evidence>
<evidence type="ECO:0000256" key="6">
    <source>
        <dbReference type="ARBA" id="ARBA00022989"/>
    </source>
</evidence>
<comment type="subcellular location">
    <subcellularLocation>
        <location evidence="1">Cell membrane</location>
        <topology evidence="1">Multi-pass membrane protein</topology>
    </subcellularLocation>
</comment>
<feature type="transmembrane region" description="Helical" evidence="8">
    <location>
        <begin position="146"/>
        <end position="168"/>
    </location>
</feature>
<dbReference type="RefSeq" id="WP_002772315.1">
    <property type="nucleotide sequence ID" value="NZ_JQDG01000056.1"/>
</dbReference>
<dbReference type="GO" id="GO:0005886">
    <property type="term" value="C:plasma membrane"/>
    <property type="evidence" value="ECO:0007669"/>
    <property type="project" value="UniProtKB-SubCell"/>
</dbReference>
<dbReference type="OrthoDB" id="344253at2"/>
<feature type="transmembrane region" description="Helical" evidence="8">
    <location>
        <begin position="82"/>
        <end position="101"/>
    </location>
</feature>
<proteinExistence type="inferred from homology"/>
<name>A0A833LYU8_9LEPT</name>